<evidence type="ECO:0000313" key="4">
    <source>
        <dbReference type="EnsemblMetazoa" id="ISCW014464-PA"/>
    </source>
</evidence>
<evidence type="ECO:0000256" key="1">
    <source>
        <dbReference type="SAM" id="MobiDB-lite"/>
    </source>
</evidence>
<dbReference type="EnsemblMetazoa" id="ISCW014464-RA">
    <property type="protein sequence ID" value="ISCW014464-PA"/>
    <property type="gene ID" value="ISCW014464"/>
</dbReference>
<reference evidence="3 5" key="1">
    <citation type="submission" date="2008-03" db="EMBL/GenBank/DDBJ databases">
        <title>Annotation of Ixodes scapularis.</title>
        <authorList>
            <consortium name="Ixodes scapularis Genome Project Consortium"/>
            <person name="Caler E."/>
            <person name="Hannick L.I."/>
            <person name="Bidwell S."/>
            <person name="Joardar V."/>
            <person name="Thiagarajan M."/>
            <person name="Amedeo P."/>
            <person name="Galinsky K.J."/>
            <person name="Schobel S."/>
            <person name="Inman J."/>
            <person name="Hostetler J."/>
            <person name="Miller J."/>
            <person name="Hammond M."/>
            <person name="Megy K."/>
            <person name="Lawson D."/>
            <person name="Kodira C."/>
            <person name="Sutton G."/>
            <person name="Meyer J."/>
            <person name="Hill C.A."/>
            <person name="Birren B."/>
            <person name="Nene V."/>
            <person name="Collins F."/>
            <person name="Alarcon-Chaidez F."/>
            <person name="Wikel S."/>
            <person name="Strausberg R."/>
        </authorList>
    </citation>
    <scope>NUCLEOTIDE SEQUENCE [LARGE SCALE GENOMIC DNA]</scope>
    <source>
        <strain evidence="5">Wikel</strain>
        <strain evidence="3">Wikel colony</strain>
    </source>
</reference>
<evidence type="ECO:0000313" key="3">
    <source>
        <dbReference type="EMBL" id="EEC18866.1"/>
    </source>
</evidence>
<dbReference type="Pfam" id="PF21242">
    <property type="entry name" value="ECT2_PH"/>
    <property type="match status" value="1"/>
</dbReference>
<dbReference type="PaxDb" id="6945-B7QJ44"/>
<dbReference type="Proteomes" id="UP000001555">
    <property type="component" value="Unassembled WGS sequence"/>
</dbReference>
<accession>B7QJ44</accession>
<dbReference type="VEuPathDB" id="VectorBase:ISCW014464"/>
<reference evidence="4" key="2">
    <citation type="submission" date="2020-05" db="UniProtKB">
        <authorList>
            <consortium name="EnsemblMetazoa"/>
        </authorList>
    </citation>
    <scope>IDENTIFICATION</scope>
    <source>
        <strain evidence="4">wikel</strain>
    </source>
</reference>
<feature type="region of interest" description="Disordered" evidence="1">
    <location>
        <begin position="1"/>
        <end position="31"/>
    </location>
</feature>
<gene>
    <name evidence="3" type="ORF">IscW_ISCW014464</name>
</gene>
<feature type="compositionally biased region" description="Basic residues" evidence="1">
    <location>
        <begin position="1"/>
        <end position="12"/>
    </location>
</feature>
<dbReference type="OrthoDB" id="9997817at2759"/>
<organism>
    <name type="scientific">Ixodes scapularis</name>
    <name type="common">Black-legged tick</name>
    <name type="synonym">Deer tick</name>
    <dbReference type="NCBI Taxonomy" id="6945"/>
    <lineage>
        <taxon>Eukaryota</taxon>
        <taxon>Metazoa</taxon>
        <taxon>Ecdysozoa</taxon>
        <taxon>Arthropoda</taxon>
        <taxon>Chelicerata</taxon>
        <taxon>Arachnida</taxon>
        <taxon>Acari</taxon>
        <taxon>Parasitiformes</taxon>
        <taxon>Ixodida</taxon>
        <taxon>Ixodoidea</taxon>
        <taxon>Ixodidae</taxon>
        <taxon>Ixodinae</taxon>
        <taxon>Ixodes</taxon>
    </lineage>
</organism>
<evidence type="ECO:0000313" key="5">
    <source>
        <dbReference type="Proteomes" id="UP000001555"/>
    </source>
</evidence>
<dbReference type="STRING" id="6945.B7QJ44"/>
<evidence type="ECO:0000259" key="2">
    <source>
        <dbReference type="Pfam" id="PF21242"/>
    </source>
</evidence>
<feature type="compositionally biased region" description="Low complexity" evidence="1">
    <location>
        <begin position="14"/>
        <end position="30"/>
    </location>
</feature>
<dbReference type="VEuPathDB" id="VectorBase:ISCP_015481"/>
<dbReference type="InParanoid" id="B7QJ44"/>
<dbReference type="EMBL" id="ABJB010532258">
    <property type="status" value="NOT_ANNOTATED_CDS"/>
    <property type="molecule type" value="Genomic_DNA"/>
</dbReference>
<feature type="domain" description="ECT2 PH" evidence="2">
    <location>
        <begin position="6"/>
        <end position="103"/>
    </location>
</feature>
<keyword evidence="5" id="KW-1185">Reference proteome</keyword>
<proteinExistence type="predicted"/>
<dbReference type="EMBL" id="DS949531">
    <property type="protein sequence ID" value="EEC18866.1"/>
    <property type="molecule type" value="Genomic_DNA"/>
</dbReference>
<dbReference type="VEuPathDB" id="VectorBase:ISCI014464"/>
<protein>
    <recommendedName>
        <fullName evidence="2">ECT2 PH domain-containing protein</fullName>
    </recommendedName>
</protein>
<name>B7QJ44_IXOSC</name>
<sequence length="131" mass="14434">MMAKKLSRRRTKGPPSAKSPAHPASAPARSYKGHKHLALVSLFEIKRVVDLTVVDENVDVKNAFGLVLRLAEDTRENVYTFVSLCDQPTAKLDFLWTLCRHMAKVYNVPDYVSGSGALSGVGRTLRSFCGV</sequence>
<dbReference type="InterPro" id="IPR049395">
    <property type="entry name" value="ECT2_PH"/>
</dbReference>
<dbReference type="HOGENOM" id="CLU_1929894_0_0_1"/>
<dbReference type="AlphaFoldDB" id="B7QJ44"/>